<dbReference type="Gene3D" id="3.30.1330.80">
    <property type="entry name" value="Hypothetical protein, similar to alpha- acetolactate decarboxylase, domain 2"/>
    <property type="match status" value="1"/>
</dbReference>
<dbReference type="Proteomes" id="UP000809829">
    <property type="component" value="Unassembled WGS sequence"/>
</dbReference>
<evidence type="ECO:0000313" key="2">
    <source>
        <dbReference type="EMBL" id="MBM7703567.1"/>
    </source>
</evidence>
<dbReference type="SUPFAM" id="SSF117856">
    <property type="entry name" value="AF0104/ALDC/Ptd012-like"/>
    <property type="match status" value="1"/>
</dbReference>
<dbReference type="PANTHER" id="PTHR34988:SF1">
    <property type="entry name" value="DNA-BINDING PROTEIN"/>
    <property type="match status" value="1"/>
</dbReference>
<organism evidence="2 3">
    <name type="scientific">Priestia iocasae</name>
    <dbReference type="NCBI Taxonomy" id="2291674"/>
    <lineage>
        <taxon>Bacteria</taxon>
        <taxon>Bacillati</taxon>
        <taxon>Bacillota</taxon>
        <taxon>Bacilli</taxon>
        <taxon>Bacillales</taxon>
        <taxon>Bacillaceae</taxon>
        <taxon>Priestia</taxon>
    </lineage>
</organism>
<sequence length="158" mass="17375">MNQRSSQSVFDSKRGIVMGFLGPGEDLITGLKKELKKHGITSGSISCIGSLSNLSIVQLDYDDNQMSYSKPIRWDSPVELLSGNGIVGKDEQGELDIHFHGVFVDHKKNISGGHFLQGGNIVAITLEFTVLTSDMIQPKREVDASLGFPLFNFYANER</sequence>
<comment type="caution">
    <text evidence="2">The sequence shown here is derived from an EMBL/GenBank/DDBJ whole genome shotgun (WGS) entry which is preliminary data.</text>
</comment>
<dbReference type="InterPro" id="IPR005175">
    <property type="entry name" value="PPC_dom"/>
</dbReference>
<evidence type="ECO:0000313" key="3">
    <source>
        <dbReference type="Proteomes" id="UP000809829"/>
    </source>
</evidence>
<name>A0ABS2QX42_9BACI</name>
<keyword evidence="3" id="KW-1185">Reference proteome</keyword>
<dbReference type="PROSITE" id="PS51742">
    <property type="entry name" value="PPC"/>
    <property type="match status" value="1"/>
</dbReference>
<dbReference type="CDD" id="cd11378">
    <property type="entry name" value="DUF296"/>
    <property type="match status" value="1"/>
</dbReference>
<dbReference type="EMBL" id="JAFBFC010000004">
    <property type="protein sequence ID" value="MBM7703567.1"/>
    <property type="molecule type" value="Genomic_DNA"/>
</dbReference>
<evidence type="ECO:0000259" key="1">
    <source>
        <dbReference type="PROSITE" id="PS51742"/>
    </source>
</evidence>
<accession>A0ABS2QX42</accession>
<proteinExistence type="predicted"/>
<dbReference type="Pfam" id="PF03479">
    <property type="entry name" value="PCC"/>
    <property type="match status" value="1"/>
</dbReference>
<protein>
    <submittedName>
        <fullName evidence="2">DNA-binding protein with PD1-like motif</fullName>
    </submittedName>
</protein>
<gene>
    <name evidence="2" type="ORF">JOC83_002416</name>
</gene>
<feature type="domain" description="PPC" evidence="1">
    <location>
        <begin position="10"/>
        <end position="154"/>
    </location>
</feature>
<dbReference type="PANTHER" id="PTHR34988">
    <property type="entry name" value="PROTEIN, PUTATIVE-RELATED"/>
    <property type="match status" value="1"/>
</dbReference>
<dbReference type="RefSeq" id="WP_205187534.1">
    <property type="nucleotide sequence ID" value="NZ_JAFBFC010000004.1"/>
</dbReference>
<reference evidence="2 3" key="1">
    <citation type="submission" date="2021-01" db="EMBL/GenBank/DDBJ databases">
        <title>Genomic Encyclopedia of Type Strains, Phase IV (KMG-IV): sequencing the most valuable type-strain genomes for metagenomic binning, comparative biology and taxonomic classification.</title>
        <authorList>
            <person name="Goeker M."/>
        </authorList>
    </citation>
    <scope>NUCLEOTIDE SEQUENCE [LARGE SCALE GENOMIC DNA]</scope>
    <source>
        <strain evidence="2 3">DSM 104297</strain>
    </source>
</reference>